<organism evidence="1 2">
    <name type="scientific">Embleya hyalina</name>
    <dbReference type="NCBI Taxonomy" id="516124"/>
    <lineage>
        <taxon>Bacteria</taxon>
        <taxon>Bacillati</taxon>
        <taxon>Actinomycetota</taxon>
        <taxon>Actinomycetes</taxon>
        <taxon>Kitasatosporales</taxon>
        <taxon>Streptomycetaceae</taxon>
        <taxon>Embleya</taxon>
    </lineage>
</organism>
<dbReference type="Gene3D" id="3.10.28.10">
    <property type="entry name" value="Homing endonucleases"/>
    <property type="match status" value="1"/>
</dbReference>
<dbReference type="OrthoDB" id="3368368at2"/>
<protein>
    <recommendedName>
        <fullName evidence="3">Homing endonuclease LAGLIDADG domain-containing protein</fullName>
    </recommendedName>
</protein>
<evidence type="ECO:0008006" key="3">
    <source>
        <dbReference type="Google" id="ProtNLM"/>
    </source>
</evidence>
<sequence length="275" mass="30238">MHFMDLRRPEYSHMFGFLQADGHLSAGTGQRGRLRLEVSARDRELLERFQRLCPYPSSIRERTRATNFSAEHASSIWTLCALEARNTLHALGMPYGRKSTLIGPPTGDHVARDYLRGLVDADGAIGVTAKGFPFLSLTTSSAAVSDYFCQFGLAVGGALRRPGRNARDGVFNILYTNDPAVAIARELYYEGSPALARKAAKAEIVRAWERPAGMRARSAPRRWTEVDDAVVRAHPADTAAVLLGRTVASCTMRRWRLAKAGEPVEPAPPQLALFS</sequence>
<proteinExistence type="predicted"/>
<keyword evidence="2" id="KW-1185">Reference proteome</keyword>
<name>A0A401YWD4_9ACTN</name>
<dbReference type="InterPro" id="IPR027434">
    <property type="entry name" value="Homing_endonucl"/>
</dbReference>
<evidence type="ECO:0000313" key="1">
    <source>
        <dbReference type="EMBL" id="GCD98927.1"/>
    </source>
</evidence>
<dbReference type="EMBL" id="BIFH01000030">
    <property type="protein sequence ID" value="GCD98927.1"/>
    <property type="molecule type" value="Genomic_DNA"/>
</dbReference>
<dbReference type="AlphaFoldDB" id="A0A401YWD4"/>
<reference evidence="1 2" key="1">
    <citation type="submission" date="2018-12" db="EMBL/GenBank/DDBJ databases">
        <title>Draft genome sequence of Embleya hyalina NBRC 13850T.</title>
        <authorList>
            <person name="Komaki H."/>
            <person name="Hosoyama A."/>
            <person name="Kimura A."/>
            <person name="Ichikawa N."/>
            <person name="Tamura T."/>
        </authorList>
    </citation>
    <scope>NUCLEOTIDE SEQUENCE [LARGE SCALE GENOMIC DNA]</scope>
    <source>
        <strain evidence="1 2">NBRC 13850</strain>
    </source>
</reference>
<comment type="caution">
    <text evidence="1">The sequence shown here is derived from an EMBL/GenBank/DDBJ whole genome shotgun (WGS) entry which is preliminary data.</text>
</comment>
<dbReference type="Proteomes" id="UP000286931">
    <property type="component" value="Unassembled WGS sequence"/>
</dbReference>
<gene>
    <name evidence="1" type="ORF">EHYA_06639</name>
</gene>
<evidence type="ECO:0000313" key="2">
    <source>
        <dbReference type="Proteomes" id="UP000286931"/>
    </source>
</evidence>
<accession>A0A401YWD4</accession>